<dbReference type="InterPro" id="IPR009822">
    <property type="entry name" value="YaeQ"/>
</dbReference>
<dbReference type="SMART" id="SM01322">
    <property type="entry name" value="YaeQ"/>
    <property type="match status" value="1"/>
</dbReference>
<dbReference type="CDD" id="cd22368">
    <property type="entry name" value="YaeQ-like"/>
    <property type="match status" value="1"/>
</dbReference>
<proteinExistence type="predicted"/>
<organism evidence="1 2">
    <name type="scientific">Endozoicomonas elysicola</name>
    <dbReference type="NCBI Taxonomy" id="305900"/>
    <lineage>
        <taxon>Bacteria</taxon>
        <taxon>Pseudomonadati</taxon>
        <taxon>Pseudomonadota</taxon>
        <taxon>Gammaproteobacteria</taxon>
        <taxon>Oceanospirillales</taxon>
        <taxon>Endozoicomonadaceae</taxon>
        <taxon>Endozoicomonas</taxon>
    </lineage>
</organism>
<protein>
    <recommendedName>
        <fullName evidence="3">YaeQ family protein</fullName>
    </recommendedName>
</protein>
<dbReference type="EMBL" id="JOJP01000001">
    <property type="protein sequence ID" value="KEI71692.1"/>
    <property type="molecule type" value="Genomic_DNA"/>
</dbReference>
<dbReference type="PANTHER" id="PTHR38784:SF1">
    <property type="entry name" value="SUCROSE PHOSPHORYLASE"/>
    <property type="match status" value="1"/>
</dbReference>
<accession>A0A081KC16</accession>
<dbReference type="InterPro" id="IPR011335">
    <property type="entry name" value="Restrct_endonuc-II-like"/>
</dbReference>
<dbReference type="PANTHER" id="PTHR38784">
    <property type="entry name" value="SUCROSE PHOSPHORYLASE"/>
    <property type="match status" value="1"/>
</dbReference>
<dbReference type="Pfam" id="PF07152">
    <property type="entry name" value="YaeQ"/>
    <property type="match status" value="1"/>
</dbReference>
<dbReference type="Gene3D" id="3.10.640.10">
    <property type="entry name" value="Restriction endonuclease-like alpha-beta roll domain"/>
    <property type="match status" value="1"/>
</dbReference>
<evidence type="ECO:0000313" key="2">
    <source>
        <dbReference type="Proteomes" id="UP000027997"/>
    </source>
</evidence>
<dbReference type="Proteomes" id="UP000027997">
    <property type="component" value="Unassembled WGS sequence"/>
</dbReference>
<comment type="caution">
    <text evidence="1">The sequence shown here is derived from an EMBL/GenBank/DDBJ whole genome shotgun (WGS) entry which is preliminary data.</text>
</comment>
<dbReference type="RefSeq" id="WP_020583394.1">
    <property type="nucleotide sequence ID" value="NZ_JOJP01000001.1"/>
</dbReference>
<gene>
    <name evidence="1" type="ORF">GV64_13945</name>
</gene>
<dbReference type="InterPro" id="IPR038590">
    <property type="entry name" value="YaeQ_sf"/>
</dbReference>
<name>A0A081KC16_9GAMM</name>
<dbReference type="STRING" id="305900.GV64_13945"/>
<dbReference type="PIRSF" id="PIRSF011484">
    <property type="entry name" value="YaeQ"/>
    <property type="match status" value="1"/>
</dbReference>
<evidence type="ECO:0008006" key="3">
    <source>
        <dbReference type="Google" id="ProtNLM"/>
    </source>
</evidence>
<sequence>MALKATIYKAAVNIADMNRHYYADHDLTIARHPSESDERAMLRLLAWSLHASKELLFTRGISTDDEPDIWQKNLSGEIETWIELGQPDEKRLRKACGRARQVFIYNYGARTSDIWWQQYQEKVQRFNNLHIYRIPPEATELVKLIDKTMKLHCVIQDQQISIGNDKENLSLEISQRFPHH</sequence>
<dbReference type="eggNOG" id="COG4681">
    <property type="taxonomic scope" value="Bacteria"/>
</dbReference>
<evidence type="ECO:0000313" key="1">
    <source>
        <dbReference type="EMBL" id="KEI71692.1"/>
    </source>
</evidence>
<dbReference type="SUPFAM" id="SSF52980">
    <property type="entry name" value="Restriction endonuclease-like"/>
    <property type="match status" value="1"/>
</dbReference>
<dbReference type="AlphaFoldDB" id="A0A081KC16"/>
<reference evidence="1 2" key="1">
    <citation type="submission" date="2014-06" db="EMBL/GenBank/DDBJ databases">
        <title>Whole Genome Sequences of Three Symbiotic Endozoicomonas Bacteria.</title>
        <authorList>
            <person name="Neave M.J."/>
            <person name="Apprill A."/>
            <person name="Voolstra C.R."/>
        </authorList>
    </citation>
    <scope>NUCLEOTIDE SEQUENCE [LARGE SCALE GENOMIC DNA]</scope>
    <source>
        <strain evidence="1 2">DSM 22380</strain>
    </source>
</reference>
<keyword evidence="2" id="KW-1185">Reference proteome</keyword>